<dbReference type="InterPro" id="IPR050508">
    <property type="entry name" value="Methyltransf_Superfamily"/>
</dbReference>
<dbReference type="NCBIfam" id="NF045667">
    <property type="entry name" value="MTase_DVU1556"/>
    <property type="match status" value="1"/>
</dbReference>
<dbReference type="InterPro" id="IPR013216">
    <property type="entry name" value="Methyltransf_11"/>
</dbReference>
<organism evidence="2 3">
    <name type="scientific">Desulfotomaculum copahuensis</name>
    <dbReference type="NCBI Taxonomy" id="1838280"/>
    <lineage>
        <taxon>Bacteria</taxon>
        <taxon>Bacillati</taxon>
        <taxon>Bacillota</taxon>
        <taxon>Clostridia</taxon>
        <taxon>Eubacteriales</taxon>
        <taxon>Desulfotomaculaceae</taxon>
        <taxon>Desulfotomaculum</taxon>
    </lineage>
</organism>
<sequence>MHSAGRCRVYESDGLRRVTGDSIRPGGFTLTGRALALCSFPPGARVLDVGCGAGATVEHLITNHNLVATGVDPSPVLLERGRQRRPDLPLREASGENLPFADGEMDGIFAECTLSVMENPDRALVEFCRVLKVGGRLVVTDVYARCPDFVPALRRLPLTSCLTGAMSRRELNDKIKSAGFETILWEDHSKLLAELTARLILTHGSLDAFWGKFACGPVSCREIKETVKKSRPGYFLLVAGKNG</sequence>
<dbReference type="RefSeq" id="WP_066666512.1">
    <property type="nucleotide sequence ID" value="NZ_LYVF01000047.1"/>
</dbReference>
<dbReference type="SUPFAM" id="SSF53335">
    <property type="entry name" value="S-adenosyl-L-methionine-dependent methyltransferases"/>
    <property type="match status" value="1"/>
</dbReference>
<accession>A0A1B7LHK4</accession>
<keyword evidence="3" id="KW-1185">Reference proteome</keyword>
<dbReference type="AlphaFoldDB" id="A0A1B7LHK4"/>
<dbReference type="GO" id="GO:0008757">
    <property type="term" value="F:S-adenosylmethionine-dependent methyltransferase activity"/>
    <property type="evidence" value="ECO:0007669"/>
    <property type="project" value="InterPro"/>
</dbReference>
<dbReference type="STRING" id="1838280.A6M21_04565"/>
<reference evidence="2 3" key="1">
    <citation type="submission" date="2016-04" db="EMBL/GenBank/DDBJ databases">
        <authorList>
            <person name="Evans L.H."/>
            <person name="Alamgir A."/>
            <person name="Owens N."/>
            <person name="Weber N.D."/>
            <person name="Virtaneva K."/>
            <person name="Barbian K."/>
            <person name="Babar A."/>
            <person name="Rosenke K."/>
        </authorList>
    </citation>
    <scope>NUCLEOTIDE SEQUENCE [LARGE SCALE GENOMIC DNA]</scope>
    <source>
        <strain evidence="2 3">LMa1</strain>
    </source>
</reference>
<keyword evidence="2" id="KW-0808">Transferase</keyword>
<dbReference type="InterPro" id="IPR029063">
    <property type="entry name" value="SAM-dependent_MTases_sf"/>
</dbReference>
<dbReference type="Pfam" id="PF08241">
    <property type="entry name" value="Methyltransf_11"/>
    <property type="match status" value="1"/>
</dbReference>
<dbReference type="GO" id="GO:0032259">
    <property type="term" value="P:methylation"/>
    <property type="evidence" value="ECO:0007669"/>
    <property type="project" value="UniProtKB-KW"/>
</dbReference>
<dbReference type="EMBL" id="LYVF01000047">
    <property type="protein sequence ID" value="OAT85772.1"/>
    <property type="molecule type" value="Genomic_DNA"/>
</dbReference>
<feature type="domain" description="Methyltransferase type 11" evidence="1">
    <location>
        <begin position="47"/>
        <end position="139"/>
    </location>
</feature>
<keyword evidence="2" id="KW-0489">Methyltransferase</keyword>
<name>A0A1B7LHK4_9FIRM</name>
<proteinExistence type="predicted"/>
<gene>
    <name evidence="2" type="ORF">A6M21_04565</name>
</gene>
<evidence type="ECO:0000313" key="2">
    <source>
        <dbReference type="EMBL" id="OAT85772.1"/>
    </source>
</evidence>
<dbReference type="Gene3D" id="3.40.50.150">
    <property type="entry name" value="Vaccinia Virus protein VP39"/>
    <property type="match status" value="1"/>
</dbReference>
<dbReference type="PANTHER" id="PTHR42912">
    <property type="entry name" value="METHYLTRANSFERASE"/>
    <property type="match status" value="1"/>
</dbReference>
<dbReference type="OrthoDB" id="9772751at2"/>
<evidence type="ECO:0000313" key="3">
    <source>
        <dbReference type="Proteomes" id="UP000078532"/>
    </source>
</evidence>
<protein>
    <submittedName>
        <fullName evidence="2">Methyltransferase</fullName>
    </submittedName>
</protein>
<dbReference type="CDD" id="cd02440">
    <property type="entry name" value="AdoMet_MTases"/>
    <property type="match status" value="1"/>
</dbReference>
<dbReference type="Proteomes" id="UP000078532">
    <property type="component" value="Unassembled WGS sequence"/>
</dbReference>
<comment type="caution">
    <text evidence="2">The sequence shown here is derived from an EMBL/GenBank/DDBJ whole genome shotgun (WGS) entry which is preliminary data.</text>
</comment>
<dbReference type="PANTHER" id="PTHR42912:SF93">
    <property type="entry name" value="N6-ADENOSINE-METHYLTRANSFERASE TMT1A"/>
    <property type="match status" value="1"/>
</dbReference>
<evidence type="ECO:0000259" key="1">
    <source>
        <dbReference type="Pfam" id="PF08241"/>
    </source>
</evidence>